<feature type="transmembrane region" description="Helical" evidence="12">
    <location>
        <begin position="322"/>
        <end position="341"/>
    </location>
</feature>
<sequence length="509" mass="55702">MPRPPESLFDVIFFLVACVHIFLAPFTKVEESFNLHATHDVFMYGVLPEGLKRYDHFDFPGVVPRSFIGSLLLGGALYPAALACKALGLLHTKLDLQILARLLLASANVAGLCVLRRATSRRFGSTAGLLFIVLSCSQFHVPFWLSRTLPNMFAFPLVNVASAMLLEKTSSPKTASRNYLAALALIVTATTIFRAELVLLLPGLLIEGLWRGVSLPKIILTGAISGVIALAATVAVDSYFWQQWPMWPEFQGIWFNVYEGKSQDWGVSPIHAYFTEHLPKLLLGALPLALLGLVDTGVISLLQPWIAYLSLISLLGHKEWRFIVYAVPVLNIAAARGAQLLMRSARAGILSAIARLAVVGLVLGSILATMLLTYLSSVNYPGGSAMLALHRALPEVSKVHVHIDNLAAQTGASLFTQLHGEPSGILPAPLVPWEYNKTEVVVDYAPFSHVITERPAELPGNWAEVTSVLALAGVRLPRLGALMDVRAWRELPGTVIRLEPRLWILQNRR</sequence>
<organism evidence="13 14">
    <name type="scientific">Calocera viscosa (strain TUFC12733)</name>
    <dbReference type="NCBI Taxonomy" id="1330018"/>
    <lineage>
        <taxon>Eukaryota</taxon>
        <taxon>Fungi</taxon>
        <taxon>Dikarya</taxon>
        <taxon>Basidiomycota</taxon>
        <taxon>Agaricomycotina</taxon>
        <taxon>Dacrymycetes</taxon>
        <taxon>Dacrymycetales</taxon>
        <taxon>Dacrymycetaceae</taxon>
        <taxon>Calocera</taxon>
    </lineage>
</organism>
<dbReference type="OrthoDB" id="19039at2759"/>
<evidence type="ECO:0000256" key="2">
    <source>
        <dbReference type="ARBA" id="ARBA00004922"/>
    </source>
</evidence>
<dbReference type="GO" id="GO:0052917">
    <property type="term" value="F:dol-P-Man:Man(7)GlcNAc(2)-PP-Dol alpha-1,6-mannosyltransferase activity"/>
    <property type="evidence" value="ECO:0007669"/>
    <property type="project" value="UniProtKB-EC"/>
</dbReference>
<dbReference type="PANTHER" id="PTHR22760">
    <property type="entry name" value="GLYCOSYLTRANSFERASE"/>
    <property type="match status" value="1"/>
</dbReference>
<feature type="transmembrane region" description="Helical" evidence="12">
    <location>
        <begin position="218"/>
        <end position="241"/>
    </location>
</feature>
<comment type="catalytic activity">
    <reaction evidence="11">
        <text>an alpha-D-Man-(1-&gt;2)-alpha-D-Man-(1-&gt;2)-alpha-D-Man-(1-&gt;3)-[alpha-D-Man-(1-&gt;2)-alpha-D-Man-(1-&gt;3)-alpha-D-Man-(1-&gt;6)]-beta-D-Man-(1-&gt;4)-beta-D-GlcNAc-(1-&gt;4)-alpha-D-GlcNAc-diphospho-di-trans,poly-cis-dolichol + a di-trans,poly-cis-dolichyl beta-D-mannosyl phosphate = an alpha-D-Man-(1-&gt;2)-alpha-D-Man-(1-&gt;2)-alpha-D-Man-(1-&gt;3)-[alpha-D-Man-(1-&gt;2)-alpha-D-Man-(1-&gt;3)-[alpha-D-Man-(1-&gt;6)]-alpha-D-Man-(1-&gt;6)]-beta-D-Man-(1-&gt;4)-beta-D-GlcNAc-(1-&gt;4)-alpha-D-GlcNAc-diphospho-di-trans,poly-cis-dolichol + a di-trans,poly-cis-dolichyl phosphate + H(+)</text>
        <dbReference type="Rhea" id="RHEA:29535"/>
        <dbReference type="Rhea" id="RHEA-COMP:19498"/>
        <dbReference type="Rhea" id="RHEA-COMP:19501"/>
        <dbReference type="Rhea" id="RHEA-COMP:19518"/>
        <dbReference type="Rhea" id="RHEA-COMP:19519"/>
        <dbReference type="ChEBI" id="CHEBI:15378"/>
        <dbReference type="ChEBI" id="CHEBI:57683"/>
        <dbReference type="ChEBI" id="CHEBI:58211"/>
        <dbReference type="ChEBI" id="CHEBI:132517"/>
        <dbReference type="ChEBI" id="CHEBI:132519"/>
        <dbReference type="EC" id="2.4.1.260"/>
    </reaction>
    <physiologicalReaction direction="left-to-right" evidence="11">
        <dbReference type="Rhea" id="RHEA:29536"/>
    </physiologicalReaction>
</comment>
<evidence type="ECO:0000256" key="7">
    <source>
        <dbReference type="ARBA" id="ARBA00022824"/>
    </source>
</evidence>
<evidence type="ECO:0000256" key="8">
    <source>
        <dbReference type="ARBA" id="ARBA00022989"/>
    </source>
</evidence>
<dbReference type="Proteomes" id="UP000076738">
    <property type="component" value="Unassembled WGS sequence"/>
</dbReference>
<keyword evidence="6 12" id="KW-0812">Transmembrane</keyword>
<evidence type="ECO:0000256" key="5">
    <source>
        <dbReference type="ARBA" id="ARBA00022679"/>
    </source>
</evidence>
<dbReference type="PANTHER" id="PTHR22760:SF1">
    <property type="entry name" value="DOL-P-MAN:MAN(7)GLCNAC(2)-PP-DOL ALPHA-1,6-MANNOSYLTRANSFERASE"/>
    <property type="match status" value="1"/>
</dbReference>
<evidence type="ECO:0000256" key="4">
    <source>
        <dbReference type="ARBA" id="ARBA00022676"/>
    </source>
</evidence>
<keyword evidence="8 12" id="KW-1133">Transmembrane helix</keyword>
<reference evidence="13 14" key="1">
    <citation type="journal article" date="2016" name="Mol. Biol. Evol.">
        <title>Comparative Genomics of Early-Diverging Mushroom-Forming Fungi Provides Insights into the Origins of Lignocellulose Decay Capabilities.</title>
        <authorList>
            <person name="Nagy L.G."/>
            <person name="Riley R."/>
            <person name="Tritt A."/>
            <person name="Adam C."/>
            <person name="Daum C."/>
            <person name="Floudas D."/>
            <person name="Sun H."/>
            <person name="Yadav J.S."/>
            <person name="Pangilinan J."/>
            <person name="Larsson K.H."/>
            <person name="Matsuura K."/>
            <person name="Barry K."/>
            <person name="Labutti K."/>
            <person name="Kuo R."/>
            <person name="Ohm R.A."/>
            <person name="Bhattacharya S.S."/>
            <person name="Shirouzu T."/>
            <person name="Yoshinaga Y."/>
            <person name="Martin F.M."/>
            <person name="Grigoriev I.V."/>
            <person name="Hibbett D.S."/>
        </authorList>
    </citation>
    <scope>NUCLEOTIDE SEQUENCE [LARGE SCALE GENOMIC DNA]</scope>
    <source>
        <strain evidence="13 14">TUFC12733</strain>
    </source>
</reference>
<keyword evidence="7 12" id="KW-0256">Endoplasmic reticulum</keyword>
<keyword evidence="4 12" id="KW-0328">Glycosyltransferase</keyword>
<evidence type="ECO:0000256" key="11">
    <source>
        <dbReference type="ARBA" id="ARBA00048899"/>
    </source>
</evidence>
<dbReference type="InterPro" id="IPR005599">
    <property type="entry name" value="GPI_mannosylTrfase"/>
</dbReference>
<name>A0A167GMG0_CALVF</name>
<dbReference type="GO" id="GO:0006487">
    <property type="term" value="P:protein N-linked glycosylation"/>
    <property type="evidence" value="ECO:0007669"/>
    <property type="project" value="TreeGrafter"/>
</dbReference>
<keyword evidence="14" id="KW-1185">Reference proteome</keyword>
<dbReference type="AlphaFoldDB" id="A0A167GMG0"/>
<keyword evidence="5 13" id="KW-0808">Transferase</keyword>
<feature type="transmembrane region" description="Helical" evidence="12">
    <location>
        <begin position="7"/>
        <end position="26"/>
    </location>
</feature>
<evidence type="ECO:0000256" key="10">
    <source>
        <dbReference type="ARBA" id="ARBA00044721"/>
    </source>
</evidence>
<evidence type="ECO:0000256" key="1">
    <source>
        <dbReference type="ARBA" id="ARBA00004477"/>
    </source>
</evidence>
<evidence type="ECO:0000313" key="14">
    <source>
        <dbReference type="Proteomes" id="UP000076738"/>
    </source>
</evidence>
<comment type="function">
    <text evidence="10">Mannosyltransferase that operates in the biosynthetic pathway of dolichol-linked oligosaccharides, the glycan precursors employed in protein asparagine (N)-glycosylation. The assembly of dolichol-linked oligosaccharides begins on the cytosolic side of the endoplasmic reticulum membrane and finishes in its lumen. The sequential addition of sugars to dolichol pyrophosphate produces dolichol-linked oligosaccharides containing fourteen sugars, including two GlcNAcs, nine mannoses and three glucoses. Once assembled, the oligosaccharide is transferred from the lipid to nascent proteins by oligosaccharyltransferases. In the lumen of the endoplasmic reticulum, adds the eighth mannose residue in an alpha-1,6 linkage onto Man(7)GlcNAc(2)-PP-dolichol to produce Man(8)GlcNAc(2)-PP-dolichol.</text>
</comment>
<evidence type="ECO:0000256" key="9">
    <source>
        <dbReference type="ARBA" id="ARBA00023136"/>
    </source>
</evidence>
<dbReference type="EC" id="2.4.1.-" evidence="12"/>
<accession>A0A167GMG0</accession>
<protein>
    <recommendedName>
        <fullName evidence="12">Mannosyltransferase</fullName>
        <ecNumber evidence="12">2.4.1.-</ecNumber>
    </recommendedName>
</protein>
<dbReference type="UniPathway" id="UPA00378"/>
<dbReference type="Pfam" id="PF03901">
    <property type="entry name" value="Glyco_transf_22"/>
    <property type="match status" value="1"/>
</dbReference>
<gene>
    <name evidence="13" type="ORF">CALVIDRAFT_542480</name>
</gene>
<dbReference type="STRING" id="1330018.A0A167GMG0"/>
<evidence type="ECO:0000256" key="6">
    <source>
        <dbReference type="ARBA" id="ARBA00022692"/>
    </source>
</evidence>
<comment type="pathway">
    <text evidence="2">Protein modification; protein glycosylation.</text>
</comment>
<dbReference type="EMBL" id="KV417336">
    <property type="protein sequence ID" value="KZO90713.1"/>
    <property type="molecule type" value="Genomic_DNA"/>
</dbReference>
<evidence type="ECO:0000256" key="3">
    <source>
        <dbReference type="ARBA" id="ARBA00007063"/>
    </source>
</evidence>
<evidence type="ECO:0000313" key="13">
    <source>
        <dbReference type="EMBL" id="KZO90713.1"/>
    </source>
</evidence>
<feature type="transmembrane region" description="Helical" evidence="12">
    <location>
        <begin position="179"/>
        <end position="206"/>
    </location>
</feature>
<proteinExistence type="inferred from homology"/>
<comment type="similarity">
    <text evidence="3 12">Belongs to the glycosyltransferase 22 family.</text>
</comment>
<feature type="transmembrane region" description="Helical" evidence="12">
    <location>
        <begin position="127"/>
        <end position="145"/>
    </location>
</feature>
<feature type="transmembrane region" description="Helical" evidence="12">
    <location>
        <begin position="353"/>
        <end position="375"/>
    </location>
</feature>
<comment type="subcellular location">
    <subcellularLocation>
        <location evidence="1 12">Endoplasmic reticulum membrane</location>
        <topology evidence="1 12">Multi-pass membrane protein</topology>
    </subcellularLocation>
</comment>
<evidence type="ECO:0000256" key="12">
    <source>
        <dbReference type="RuleBase" id="RU363075"/>
    </source>
</evidence>
<dbReference type="GO" id="GO:0005789">
    <property type="term" value="C:endoplasmic reticulum membrane"/>
    <property type="evidence" value="ECO:0007669"/>
    <property type="project" value="UniProtKB-SubCell"/>
</dbReference>
<keyword evidence="9 12" id="KW-0472">Membrane</keyword>